<keyword evidence="1" id="KW-1277">Toxin-antitoxin system</keyword>
<evidence type="ECO:0000313" key="2">
    <source>
        <dbReference type="EMBL" id="MBK7423960.1"/>
    </source>
</evidence>
<comment type="caution">
    <text evidence="2">The sequence shown here is derived from an EMBL/GenBank/DDBJ whole genome shotgun (WGS) entry which is preliminary data.</text>
</comment>
<accession>A0A9D7FF71</accession>
<dbReference type="EMBL" id="JADJNC010000020">
    <property type="protein sequence ID" value="MBK7423960.1"/>
    <property type="molecule type" value="Genomic_DNA"/>
</dbReference>
<dbReference type="Pfam" id="PF05016">
    <property type="entry name" value="ParE_toxin"/>
    <property type="match status" value="1"/>
</dbReference>
<dbReference type="Gene3D" id="3.30.2310.20">
    <property type="entry name" value="RelE-like"/>
    <property type="match status" value="1"/>
</dbReference>
<gene>
    <name evidence="2" type="ORF">IPJ48_13105</name>
</gene>
<name>A0A9D7FF71_9RHOO</name>
<reference evidence="2" key="1">
    <citation type="submission" date="2020-10" db="EMBL/GenBank/DDBJ databases">
        <title>Connecting structure to function with the recovery of over 1000 high-quality activated sludge metagenome-assembled genomes encoding full-length rRNA genes using long-read sequencing.</title>
        <authorList>
            <person name="Singleton C.M."/>
            <person name="Petriglieri F."/>
            <person name="Kristensen J.M."/>
            <person name="Kirkegaard R.H."/>
            <person name="Michaelsen T.Y."/>
            <person name="Andersen M.H."/>
            <person name="Karst S.M."/>
            <person name="Dueholm M.S."/>
            <person name="Nielsen P.H."/>
            <person name="Albertsen M."/>
        </authorList>
    </citation>
    <scope>NUCLEOTIDE SEQUENCE</scope>
    <source>
        <strain evidence="2">EsbW_18-Q3-R4-48_MAXAC.044</strain>
    </source>
</reference>
<organism evidence="2 3">
    <name type="scientific">Candidatus Propionivibrio dominans</name>
    <dbReference type="NCBI Taxonomy" id="2954373"/>
    <lineage>
        <taxon>Bacteria</taxon>
        <taxon>Pseudomonadati</taxon>
        <taxon>Pseudomonadota</taxon>
        <taxon>Betaproteobacteria</taxon>
        <taxon>Rhodocyclales</taxon>
        <taxon>Rhodocyclaceae</taxon>
        <taxon>Propionivibrio</taxon>
    </lineage>
</organism>
<dbReference type="Proteomes" id="UP000886602">
    <property type="component" value="Unassembled WGS sequence"/>
</dbReference>
<sequence length="98" mass="11634">MRIEFSPQARAEFEDGEAYYELQFPGLGARFRVEISQALLRMRRWPLAAPLERGDIRRMILSRFPYKLLYSVEPDCLFIIAVAHMHRAPDYWIDRESS</sequence>
<dbReference type="InterPro" id="IPR007712">
    <property type="entry name" value="RelE/ParE_toxin"/>
</dbReference>
<proteinExistence type="predicted"/>
<evidence type="ECO:0000313" key="3">
    <source>
        <dbReference type="Proteomes" id="UP000886602"/>
    </source>
</evidence>
<protein>
    <submittedName>
        <fullName evidence="2">Type II toxin-antitoxin system RelE/ParE family toxin</fullName>
    </submittedName>
</protein>
<dbReference type="InterPro" id="IPR035093">
    <property type="entry name" value="RelE/ParE_toxin_dom_sf"/>
</dbReference>
<dbReference type="AlphaFoldDB" id="A0A9D7FF71"/>
<evidence type="ECO:0000256" key="1">
    <source>
        <dbReference type="ARBA" id="ARBA00022649"/>
    </source>
</evidence>